<dbReference type="InterPro" id="IPR039559">
    <property type="entry name" value="AIM6_PI-PLC-like_dom"/>
</dbReference>
<dbReference type="OrthoDB" id="4153866at2759"/>
<comment type="caution">
    <text evidence="5">The sequence shown here is derived from an EMBL/GenBank/DDBJ whole genome shotgun (WGS) entry which is preliminary data.</text>
</comment>
<dbReference type="PANTHER" id="PTHR31571">
    <property type="entry name" value="ALTERED INHERITANCE OF MITOCHONDRIA PROTEIN 6"/>
    <property type="match status" value="1"/>
</dbReference>
<keyword evidence="6" id="KW-1185">Reference proteome</keyword>
<evidence type="ECO:0000313" key="5">
    <source>
        <dbReference type="EMBL" id="ROV92850.1"/>
    </source>
</evidence>
<dbReference type="GO" id="GO:0006629">
    <property type="term" value="P:lipid metabolic process"/>
    <property type="evidence" value="ECO:0007669"/>
    <property type="project" value="InterPro"/>
</dbReference>
<dbReference type="STRING" id="252740.A0A423VP99"/>
<organism evidence="5 6">
    <name type="scientific">Cytospora chrysosperma</name>
    <name type="common">Cytospora canker fungus</name>
    <name type="synonym">Sphaeria chrysosperma</name>
    <dbReference type="NCBI Taxonomy" id="252740"/>
    <lineage>
        <taxon>Eukaryota</taxon>
        <taxon>Fungi</taxon>
        <taxon>Dikarya</taxon>
        <taxon>Ascomycota</taxon>
        <taxon>Pezizomycotina</taxon>
        <taxon>Sordariomycetes</taxon>
        <taxon>Sordariomycetidae</taxon>
        <taxon>Diaporthales</taxon>
        <taxon>Cytosporaceae</taxon>
        <taxon>Cytospora</taxon>
    </lineage>
</organism>
<evidence type="ECO:0000313" key="6">
    <source>
        <dbReference type="Proteomes" id="UP000284375"/>
    </source>
</evidence>
<feature type="transmembrane region" description="Helical" evidence="4">
    <location>
        <begin position="32"/>
        <end position="53"/>
    </location>
</feature>
<keyword evidence="4" id="KW-1133">Transmembrane helix</keyword>
<keyword evidence="4" id="KW-0812">Transmembrane</keyword>
<feature type="compositionally biased region" description="Basic and acidic residues" evidence="3">
    <location>
        <begin position="14"/>
        <end position="25"/>
    </location>
</feature>
<comment type="similarity">
    <text evidence="1">Belongs to the AIM6 family.</text>
</comment>
<dbReference type="PANTHER" id="PTHR31571:SF1">
    <property type="entry name" value="ALTERED INHERITANCE OF MITOCHONDRIA PROTEIN 6"/>
    <property type="match status" value="1"/>
</dbReference>
<accession>A0A423VP99</accession>
<dbReference type="EMBL" id="LJZO01000035">
    <property type="protein sequence ID" value="ROV92850.1"/>
    <property type="molecule type" value="Genomic_DNA"/>
</dbReference>
<proteinExistence type="inferred from homology"/>
<dbReference type="AlphaFoldDB" id="A0A423VP99"/>
<dbReference type="GO" id="GO:0008081">
    <property type="term" value="F:phosphoric diester hydrolase activity"/>
    <property type="evidence" value="ECO:0007669"/>
    <property type="project" value="InterPro"/>
</dbReference>
<dbReference type="Proteomes" id="UP000284375">
    <property type="component" value="Unassembled WGS sequence"/>
</dbReference>
<name>A0A423VP99_CYTCH</name>
<reference evidence="5 6" key="1">
    <citation type="submission" date="2015-09" db="EMBL/GenBank/DDBJ databases">
        <title>Host preference determinants of Valsa canker pathogens revealed by comparative genomics.</title>
        <authorList>
            <person name="Yin Z."/>
            <person name="Huang L."/>
        </authorList>
    </citation>
    <scope>NUCLEOTIDE SEQUENCE [LARGE SCALE GENOMIC DNA]</scope>
    <source>
        <strain evidence="5 6">YSFL</strain>
    </source>
</reference>
<dbReference type="InterPro" id="IPR051236">
    <property type="entry name" value="HAT_RTT109-like"/>
</dbReference>
<sequence>MHEGSGNIETFNLDFEKGDEPDGTRARRKPCLIFWVACTFTFMIILLTVDIVLRFGRKTWPKDEGTAAEKVFSNWGKPGSGTEGLSWYPTDFLQDVVPKPIHSHNDYWRKVPLFTALQQGCLSVEADVWLFDDPERRDHLYIGHDEASLQSDRTFESLYIQPLVDILTRQNPITDFYNASSRGVFDAAPNQSLTLLVDVKSAGPETWTMVIEQLEPLRERGWLTHYANGTVHTRPITVVCTGGTPFDLLVQNTTYRDYFFDAPLAQLSGSAYDATNSYYASVSLGAAIGKTWMGSFSAAQVDKIRQQVGEAHARGLKARYWDLPEWPLKTRNYIWDLLVDEGVDLLNADDVRAAARRDWD</sequence>
<gene>
    <name evidence="5" type="ORF">VSDG_06421</name>
</gene>
<dbReference type="InterPro" id="IPR017946">
    <property type="entry name" value="PLC-like_Pdiesterase_TIM-brl"/>
</dbReference>
<evidence type="ECO:0000256" key="2">
    <source>
        <dbReference type="ARBA" id="ARBA00014286"/>
    </source>
</evidence>
<feature type="region of interest" description="Disordered" evidence="3">
    <location>
        <begin position="1"/>
        <end position="25"/>
    </location>
</feature>
<evidence type="ECO:0000256" key="1">
    <source>
        <dbReference type="ARBA" id="ARBA00008858"/>
    </source>
</evidence>
<protein>
    <recommendedName>
        <fullName evidence="2">Altered inheritance of mitochondria protein 6</fullName>
    </recommendedName>
</protein>
<evidence type="ECO:0000256" key="3">
    <source>
        <dbReference type="SAM" id="MobiDB-lite"/>
    </source>
</evidence>
<dbReference type="SUPFAM" id="SSF51695">
    <property type="entry name" value="PLC-like phosphodiesterases"/>
    <property type="match status" value="1"/>
</dbReference>
<dbReference type="CDD" id="cd08577">
    <property type="entry name" value="PI-PLCc_GDPD_SF_unchar3"/>
    <property type="match status" value="1"/>
</dbReference>
<keyword evidence="4" id="KW-0472">Membrane</keyword>
<evidence type="ECO:0000256" key="4">
    <source>
        <dbReference type="SAM" id="Phobius"/>
    </source>
</evidence>